<feature type="region of interest" description="Disordered" evidence="2">
    <location>
        <begin position="81"/>
        <end position="120"/>
    </location>
</feature>
<dbReference type="GO" id="GO:0016192">
    <property type="term" value="P:vesicle-mediated transport"/>
    <property type="evidence" value="ECO:0007669"/>
    <property type="project" value="InterPro"/>
</dbReference>
<feature type="compositionally biased region" description="Low complexity" evidence="2">
    <location>
        <begin position="91"/>
        <end position="102"/>
    </location>
</feature>
<dbReference type="AlphaFoldDB" id="A0AAW2CV11"/>
<dbReference type="Proteomes" id="UP001459277">
    <property type="component" value="Unassembled WGS sequence"/>
</dbReference>
<proteinExistence type="predicted"/>
<name>A0AAW2CV11_9ROSI</name>
<keyword evidence="5" id="KW-1185">Reference proteome</keyword>
<dbReference type="Pfam" id="PF00804">
    <property type="entry name" value="Syntaxin"/>
    <property type="match status" value="1"/>
</dbReference>
<organism evidence="4 5">
    <name type="scientific">Lithocarpus litseifolius</name>
    <dbReference type="NCBI Taxonomy" id="425828"/>
    <lineage>
        <taxon>Eukaryota</taxon>
        <taxon>Viridiplantae</taxon>
        <taxon>Streptophyta</taxon>
        <taxon>Embryophyta</taxon>
        <taxon>Tracheophyta</taxon>
        <taxon>Spermatophyta</taxon>
        <taxon>Magnoliopsida</taxon>
        <taxon>eudicotyledons</taxon>
        <taxon>Gunneridae</taxon>
        <taxon>Pentapetalae</taxon>
        <taxon>rosids</taxon>
        <taxon>fabids</taxon>
        <taxon>Fagales</taxon>
        <taxon>Fagaceae</taxon>
        <taxon>Lithocarpus</taxon>
    </lineage>
</organism>
<dbReference type="InterPro" id="IPR010989">
    <property type="entry name" value="SNARE"/>
</dbReference>
<dbReference type="GO" id="GO:0016020">
    <property type="term" value="C:membrane"/>
    <property type="evidence" value="ECO:0007669"/>
    <property type="project" value="InterPro"/>
</dbReference>
<keyword evidence="1" id="KW-0653">Protein transport</keyword>
<sequence>MVQGLGRNSEYGSQIQAPVLGSEAGHKCLSKRDARGREAETLHNAKAVKDLQSHMDANVSFALKKAKMIKVKLEALDWSNTSNRSLTCGPSSSSDRTRTSVVNGLSKKLKDSMKSFNNLR</sequence>
<dbReference type="SMART" id="SM00503">
    <property type="entry name" value="SynN"/>
    <property type="match status" value="1"/>
</dbReference>
<evidence type="ECO:0000256" key="2">
    <source>
        <dbReference type="SAM" id="MobiDB-lite"/>
    </source>
</evidence>
<feature type="region of interest" description="Disordered" evidence="2">
    <location>
        <begin position="1"/>
        <end position="24"/>
    </location>
</feature>
<evidence type="ECO:0000313" key="5">
    <source>
        <dbReference type="Proteomes" id="UP001459277"/>
    </source>
</evidence>
<reference evidence="4 5" key="1">
    <citation type="submission" date="2024-01" db="EMBL/GenBank/DDBJ databases">
        <title>A telomere-to-telomere, gap-free genome of sweet tea (Lithocarpus litseifolius).</title>
        <authorList>
            <person name="Zhou J."/>
        </authorList>
    </citation>
    <scope>NUCLEOTIDE SEQUENCE [LARGE SCALE GENOMIC DNA]</scope>
    <source>
        <strain evidence="4">Zhou-2022a</strain>
        <tissue evidence="4">Leaf</tissue>
    </source>
</reference>
<dbReference type="InterPro" id="IPR006011">
    <property type="entry name" value="Syntaxin_N"/>
</dbReference>
<dbReference type="Gene3D" id="1.20.58.70">
    <property type="match status" value="1"/>
</dbReference>
<dbReference type="GO" id="GO:0015031">
    <property type="term" value="P:protein transport"/>
    <property type="evidence" value="ECO:0007669"/>
    <property type="project" value="UniProtKB-KW"/>
</dbReference>
<feature type="compositionally biased region" description="Polar residues" evidence="2">
    <location>
        <begin position="81"/>
        <end position="90"/>
    </location>
</feature>
<accession>A0AAW2CV11</accession>
<evidence type="ECO:0000313" key="4">
    <source>
        <dbReference type="EMBL" id="KAL0001669.1"/>
    </source>
</evidence>
<dbReference type="SUPFAM" id="SSF47661">
    <property type="entry name" value="t-snare proteins"/>
    <property type="match status" value="1"/>
</dbReference>
<evidence type="ECO:0000256" key="1">
    <source>
        <dbReference type="ARBA" id="ARBA00022927"/>
    </source>
</evidence>
<comment type="caution">
    <text evidence="4">The sequence shown here is derived from an EMBL/GenBank/DDBJ whole genome shotgun (WGS) entry which is preliminary data.</text>
</comment>
<keyword evidence="1" id="KW-0813">Transport</keyword>
<feature type="domain" description="Syntaxin N-terminal" evidence="3">
    <location>
        <begin position="3"/>
        <end position="120"/>
    </location>
</feature>
<evidence type="ECO:0000259" key="3">
    <source>
        <dbReference type="SMART" id="SM00503"/>
    </source>
</evidence>
<dbReference type="EMBL" id="JAZDWU010000005">
    <property type="protein sequence ID" value="KAL0001669.1"/>
    <property type="molecule type" value="Genomic_DNA"/>
</dbReference>
<protein>
    <recommendedName>
        <fullName evidence="3">Syntaxin N-terminal domain-containing protein</fullName>
    </recommendedName>
</protein>
<gene>
    <name evidence="4" type="ORF">SO802_015450</name>
</gene>